<dbReference type="RefSeq" id="WP_112432477.1">
    <property type="nucleotide sequence ID" value="NZ_MCIF01000002.1"/>
</dbReference>
<gene>
    <name evidence="11" type="ORF">A4R35_19745</name>
</gene>
<dbReference type="Gene3D" id="1.20.1530.20">
    <property type="match status" value="1"/>
</dbReference>
<keyword evidence="8 9" id="KW-0472">Membrane</keyword>
<comment type="subcellular location">
    <subcellularLocation>
        <location evidence="1">Cell membrane</location>
        <topology evidence="1">Multi-pass membrane protein</topology>
    </subcellularLocation>
</comment>
<feature type="transmembrane region" description="Helical" evidence="9">
    <location>
        <begin position="87"/>
        <end position="112"/>
    </location>
</feature>
<evidence type="ECO:0000256" key="1">
    <source>
        <dbReference type="ARBA" id="ARBA00004651"/>
    </source>
</evidence>
<dbReference type="NCBIfam" id="NF003716">
    <property type="entry name" value="PRK05326.1-3"/>
    <property type="match status" value="1"/>
</dbReference>
<evidence type="ECO:0000256" key="9">
    <source>
        <dbReference type="SAM" id="Phobius"/>
    </source>
</evidence>
<dbReference type="PANTHER" id="PTHR32507:SF7">
    <property type="entry name" value="K(+)_H(+) ANTIPORTER NHAP2"/>
    <property type="match status" value="1"/>
</dbReference>
<accession>A0A328VQ19</accession>
<proteinExistence type="predicted"/>
<feature type="domain" description="Cation/H+ exchanger transmembrane" evidence="10">
    <location>
        <begin position="15"/>
        <end position="388"/>
    </location>
</feature>
<evidence type="ECO:0000256" key="2">
    <source>
        <dbReference type="ARBA" id="ARBA00022448"/>
    </source>
</evidence>
<evidence type="ECO:0000259" key="10">
    <source>
        <dbReference type="Pfam" id="PF00999"/>
    </source>
</evidence>
<dbReference type="NCBIfam" id="NF003715">
    <property type="entry name" value="PRK05326.1-2"/>
    <property type="match status" value="1"/>
</dbReference>
<feature type="transmembrane region" description="Helical" evidence="9">
    <location>
        <begin position="57"/>
        <end position="75"/>
    </location>
</feature>
<feature type="transmembrane region" description="Helical" evidence="9">
    <location>
        <begin position="366"/>
        <end position="386"/>
    </location>
</feature>
<feature type="transmembrane region" description="Helical" evidence="9">
    <location>
        <begin position="224"/>
        <end position="251"/>
    </location>
</feature>
<dbReference type="PANTHER" id="PTHR32507">
    <property type="entry name" value="NA(+)/H(+) ANTIPORTER 1"/>
    <property type="match status" value="1"/>
</dbReference>
<comment type="caution">
    <text evidence="11">The sequence shown here is derived from an EMBL/GenBank/DDBJ whole genome shotgun (WGS) entry which is preliminary data.</text>
</comment>
<feature type="transmembrane region" description="Helical" evidence="9">
    <location>
        <begin position="334"/>
        <end position="354"/>
    </location>
</feature>
<dbReference type="InterPro" id="IPR038770">
    <property type="entry name" value="Na+/solute_symporter_sf"/>
</dbReference>
<evidence type="ECO:0000256" key="7">
    <source>
        <dbReference type="ARBA" id="ARBA00023065"/>
    </source>
</evidence>
<dbReference type="GO" id="GO:1902600">
    <property type="term" value="P:proton transmembrane transport"/>
    <property type="evidence" value="ECO:0007669"/>
    <property type="project" value="InterPro"/>
</dbReference>
<keyword evidence="5 9" id="KW-0812">Transmembrane</keyword>
<keyword evidence="7" id="KW-0406">Ion transport</keyword>
<protein>
    <submittedName>
        <fullName evidence="11">K+/H+ antiporter</fullName>
    </submittedName>
</protein>
<evidence type="ECO:0000256" key="8">
    <source>
        <dbReference type="ARBA" id="ARBA00023136"/>
    </source>
</evidence>
<feature type="transmembrane region" description="Helical" evidence="9">
    <location>
        <begin position="183"/>
        <end position="212"/>
    </location>
</feature>
<keyword evidence="12" id="KW-1185">Reference proteome</keyword>
<evidence type="ECO:0000256" key="5">
    <source>
        <dbReference type="ARBA" id="ARBA00022692"/>
    </source>
</evidence>
<keyword evidence="3" id="KW-0050">Antiport</keyword>
<keyword evidence="4" id="KW-1003">Cell membrane</keyword>
<evidence type="ECO:0000256" key="3">
    <source>
        <dbReference type="ARBA" id="ARBA00022449"/>
    </source>
</evidence>
<feature type="transmembrane region" description="Helical" evidence="9">
    <location>
        <begin position="272"/>
        <end position="290"/>
    </location>
</feature>
<organism evidence="11 12">
    <name type="scientific">Thermogemmatispora tikiterensis</name>
    <dbReference type="NCBI Taxonomy" id="1825093"/>
    <lineage>
        <taxon>Bacteria</taxon>
        <taxon>Bacillati</taxon>
        <taxon>Chloroflexota</taxon>
        <taxon>Ktedonobacteria</taxon>
        <taxon>Thermogemmatisporales</taxon>
        <taxon>Thermogemmatisporaceae</taxon>
        <taxon>Thermogemmatispora</taxon>
    </lineage>
</organism>
<dbReference type="GO" id="GO:0005886">
    <property type="term" value="C:plasma membrane"/>
    <property type="evidence" value="ECO:0007669"/>
    <property type="project" value="UniProtKB-SubCell"/>
</dbReference>
<dbReference type="GO" id="GO:0015297">
    <property type="term" value="F:antiporter activity"/>
    <property type="evidence" value="ECO:0007669"/>
    <property type="project" value="UniProtKB-KW"/>
</dbReference>
<dbReference type="Proteomes" id="UP000248706">
    <property type="component" value="Unassembled WGS sequence"/>
</dbReference>
<dbReference type="OrthoDB" id="9810759at2"/>
<dbReference type="InterPro" id="IPR006153">
    <property type="entry name" value="Cation/H_exchanger_TM"/>
</dbReference>
<sequence>MHFESALLVASLLLLLSVLAWKIAGRLGIPALLLFLGLGMLAGSDGPGGIYFDDAQLAQAVGIVALVLILFAGGLETRWSAVRPALGGALLLSTLGVLLSALVVALFAVWLLHASLLDGLLLGALISATDAAAVFSVLAARNLRLSSQLLPLLELESGTNDPMAVFLTLGLIRLLSEPETPPLSILLLFVQQMGIGLALGLVIGGLAIWLIGRLHLDVEGLYRVLTIALALFTYAVTALLGGSGFLAVYLVGLLLGNSRVEGIERIGRFHNSLAWLMQIAMFLILGLLVFPSRLPAVALAGVLITLVSVFVARPLAVLLALLPLRRMPLREKLFVAWVGLRGAVPIVLATFPLLAGLPRAGLLFDLVFFVVLASVLLQGTTVSLVARWLGVARPALASVSDAPAAEASPSASD</sequence>
<dbReference type="Pfam" id="PF00999">
    <property type="entry name" value="Na_H_Exchanger"/>
    <property type="match status" value="1"/>
</dbReference>
<keyword evidence="2" id="KW-0813">Transport</keyword>
<feature type="transmembrane region" description="Helical" evidence="9">
    <location>
        <begin position="119"/>
        <end position="139"/>
    </location>
</feature>
<dbReference type="EMBL" id="MCIF01000002">
    <property type="protein sequence ID" value="RAQ97783.1"/>
    <property type="molecule type" value="Genomic_DNA"/>
</dbReference>
<feature type="transmembrane region" description="Helical" evidence="9">
    <location>
        <begin position="296"/>
        <end position="322"/>
    </location>
</feature>
<keyword evidence="6 9" id="KW-1133">Transmembrane helix</keyword>
<evidence type="ECO:0000313" key="12">
    <source>
        <dbReference type="Proteomes" id="UP000248706"/>
    </source>
</evidence>
<evidence type="ECO:0000313" key="11">
    <source>
        <dbReference type="EMBL" id="RAQ97783.1"/>
    </source>
</evidence>
<evidence type="ECO:0000256" key="6">
    <source>
        <dbReference type="ARBA" id="ARBA00022989"/>
    </source>
</evidence>
<reference evidence="11 12" key="1">
    <citation type="submission" date="2016-08" db="EMBL/GenBank/DDBJ databases">
        <title>Analysis of Carbohydrate Active Enzymes in Thermogemmatispora T81 Reveals Carbohydrate Degradation Ability.</title>
        <authorList>
            <person name="Tomazini A."/>
            <person name="Lal S."/>
            <person name="Stott M."/>
            <person name="Henrissat B."/>
            <person name="Polikarpov I."/>
            <person name="Sparling R."/>
            <person name="Levin D.B."/>
        </authorList>
    </citation>
    <scope>NUCLEOTIDE SEQUENCE [LARGE SCALE GENOMIC DNA]</scope>
    <source>
        <strain evidence="11 12">T81</strain>
    </source>
</reference>
<name>A0A328VQ19_9CHLR</name>
<evidence type="ECO:0000256" key="4">
    <source>
        <dbReference type="ARBA" id="ARBA00022475"/>
    </source>
</evidence>
<dbReference type="AlphaFoldDB" id="A0A328VQ19"/>